<dbReference type="AlphaFoldDB" id="A0A2N1JFW9"/>
<feature type="chain" id="PRO_5014664620" evidence="5">
    <location>
        <begin position="28"/>
        <end position="438"/>
    </location>
</feature>
<dbReference type="OrthoDB" id="5985073at2759"/>
<dbReference type="Proteomes" id="UP000232875">
    <property type="component" value="Unassembled WGS sequence"/>
</dbReference>
<keyword evidence="7" id="KW-1185">Reference proteome</keyword>
<dbReference type="STRING" id="2020962.A0A2N1JFW9"/>
<evidence type="ECO:0000256" key="1">
    <source>
        <dbReference type="ARBA" id="ARBA00047591"/>
    </source>
</evidence>
<evidence type="ECO:0000313" key="6">
    <source>
        <dbReference type="EMBL" id="PKI85442.1"/>
    </source>
</evidence>
<feature type="transmembrane region" description="Helical" evidence="4">
    <location>
        <begin position="393"/>
        <end position="412"/>
    </location>
</feature>
<dbReference type="PANTHER" id="PTHR35560">
    <property type="entry name" value="BLL0132 PROTEIN"/>
    <property type="match status" value="1"/>
</dbReference>
<accession>A0A2N1JFW9</accession>
<name>A0A2N1JFW9_9BASI</name>
<evidence type="ECO:0000256" key="5">
    <source>
        <dbReference type="SAM" id="SignalP"/>
    </source>
</evidence>
<keyword evidence="5" id="KW-0732">Signal</keyword>
<dbReference type="EMBL" id="KZ454987">
    <property type="protein sequence ID" value="PKI85442.1"/>
    <property type="molecule type" value="Genomic_DNA"/>
</dbReference>
<keyword evidence="4" id="KW-1133">Transmembrane helix</keyword>
<organism evidence="6 7">
    <name type="scientific">Malassezia vespertilionis</name>
    <dbReference type="NCBI Taxonomy" id="2020962"/>
    <lineage>
        <taxon>Eukaryota</taxon>
        <taxon>Fungi</taxon>
        <taxon>Dikarya</taxon>
        <taxon>Basidiomycota</taxon>
        <taxon>Ustilaginomycotina</taxon>
        <taxon>Malasseziomycetes</taxon>
        <taxon>Malasseziales</taxon>
        <taxon>Malasseziaceae</taxon>
        <taxon>Malassezia</taxon>
    </lineage>
</organism>
<keyword evidence="4" id="KW-0472">Membrane</keyword>
<protein>
    <submittedName>
        <fullName evidence="6">Uncharacterized protein</fullName>
    </submittedName>
</protein>
<evidence type="ECO:0000313" key="7">
    <source>
        <dbReference type="Proteomes" id="UP000232875"/>
    </source>
</evidence>
<evidence type="ECO:0000256" key="2">
    <source>
        <dbReference type="ARBA" id="ARBA00048461"/>
    </source>
</evidence>
<reference evidence="6 7" key="1">
    <citation type="submission" date="2017-10" db="EMBL/GenBank/DDBJ databases">
        <title>A novel species of cold-tolerant Malassezia isolated from bats.</title>
        <authorList>
            <person name="Lorch J.M."/>
            <person name="Palmer J.M."/>
            <person name="Vanderwolf K.J."/>
            <person name="Schmidt K.Z."/>
            <person name="Verant M.L."/>
            <person name="Weller T.J."/>
            <person name="Blehert D.S."/>
        </authorList>
    </citation>
    <scope>NUCLEOTIDE SEQUENCE [LARGE SCALE GENOMIC DNA]</scope>
    <source>
        <strain evidence="6 7">NWHC:44797-103</strain>
    </source>
</reference>
<evidence type="ECO:0000256" key="4">
    <source>
        <dbReference type="SAM" id="Phobius"/>
    </source>
</evidence>
<proteinExistence type="predicted"/>
<dbReference type="Gene3D" id="3.40.50.1820">
    <property type="entry name" value="alpha/beta hydrolase"/>
    <property type="match status" value="1"/>
</dbReference>
<sequence>MFYQGWSCLSLATVLFGMLLMSDSVRAQNIRMKRDHGKHSMVRRQQPDFNYVNSIATIQNPNDAINAVLGLPGVGDSSQSWAKPENGLLNPNTDDGDSTQVVWFSDVPFTQPPNNDGYADGNWKSIPDYISTQALNFTLNTTFAVTDQQSSDVPGQPVVQPFYVNQNYDPTKIKRALIVFPGKPRDSWKYATLFSNALNAILTKQLYNIKPEEVLIIAPAVLNTDDKDASDSQDGSLGDNWLIYKGSNWESGGSSKAPTLNNSITFYSMLDRFATELMNQTKYPQLKNLCEAQYQGGTHLQRGAYFASAVGIAHGDNMLPPTHNVSFIAGVSHQDYPMIAATQSLDFLFGQDYDKPRQDTFGIHKTRPPKTPSNSPSDGDEEEDWESSTYRTVAWVVLVVIIVILIVGFFAFDRIFKPNTLDWDRDYWEATDAKQRLL</sequence>
<gene>
    <name evidence="6" type="ORF">MVES_000687</name>
</gene>
<comment type="catalytic activity">
    <reaction evidence="1">
        <text>a diacylglycerol + H2O = a monoacylglycerol + a fatty acid + H(+)</text>
        <dbReference type="Rhea" id="RHEA:32731"/>
        <dbReference type="ChEBI" id="CHEBI:15377"/>
        <dbReference type="ChEBI" id="CHEBI:15378"/>
        <dbReference type="ChEBI" id="CHEBI:17408"/>
        <dbReference type="ChEBI" id="CHEBI:18035"/>
        <dbReference type="ChEBI" id="CHEBI:28868"/>
    </reaction>
</comment>
<keyword evidence="4" id="KW-0812">Transmembrane</keyword>
<feature type="signal peptide" evidence="5">
    <location>
        <begin position="1"/>
        <end position="27"/>
    </location>
</feature>
<feature type="region of interest" description="Disordered" evidence="3">
    <location>
        <begin position="359"/>
        <end position="384"/>
    </location>
</feature>
<dbReference type="InterPro" id="IPR029058">
    <property type="entry name" value="AB_hydrolase_fold"/>
</dbReference>
<evidence type="ECO:0000256" key="3">
    <source>
        <dbReference type="SAM" id="MobiDB-lite"/>
    </source>
</evidence>
<dbReference type="PANTHER" id="PTHR35560:SF3">
    <property type="entry name" value="PEPTIDASE S9 PROLYL OLIGOPEPTIDASE CATALYTIC DOMAIN-CONTAINING PROTEIN"/>
    <property type="match status" value="1"/>
</dbReference>
<comment type="catalytic activity">
    <reaction evidence="2">
        <text>a monoacylglycerol + H2O = glycerol + a fatty acid + H(+)</text>
        <dbReference type="Rhea" id="RHEA:15245"/>
        <dbReference type="ChEBI" id="CHEBI:15377"/>
        <dbReference type="ChEBI" id="CHEBI:15378"/>
        <dbReference type="ChEBI" id="CHEBI:17408"/>
        <dbReference type="ChEBI" id="CHEBI:17754"/>
        <dbReference type="ChEBI" id="CHEBI:28868"/>
    </reaction>
</comment>